<keyword evidence="1" id="KW-0732">Signal</keyword>
<sequence length="153" mass="17448">MYFAKSLWYCICLTYTLAWSKDNLEETQSHVTSLKPLKHANVQVGHKNKKQEEIDKHSAEFTIFGHNNKHDQYVDNTVKYNRKDESGLNISARKQSEICREPNCSPSDTNGYSNSETLNPPCGGLCILKKGNVILKGMLRGLKQHKHNMPVLE</sequence>
<accession>A0A1B6I2G1</accession>
<organism evidence="2">
    <name type="scientific">Homalodisca liturata</name>
    <dbReference type="NCBI Taxonomy" id="320908"/>
    <lineage>
        <taxon>Eukaryota</taxon>
        <taxon>Metazoa</taxon>
        <taxon>Ecdysozoa</taxon>
        <taxon>Arthropoda</taxon>
        <taxon>Hexapoda</taxon>
        <taxon>Insecta</taxon>
        <taxon>Pterygota</taxon>
        <taxon>Neoptera</taxon>
        <taxon>Paraneoptera</taxon>
        <taxon>Hemiptera</taxon>
        <taxon>Auchenorrhyncha</taxon>
        <taxon>Membracoidea</taxon>
        <taxon>Cicadellidae</taxon>
        <taxon>Cicadellinae</taxon>
        <taxon>Proconiini</taxon>
        <taxon>Homalodisca</taxon>
    </lineage>
</organism>
<reference evidence="2" key="1">
    <citation type="submission" date="2015-11" db="EMBL/GenBank/DDBJ databases">
        <title>De novo transcriptome assembly of four potential Pierce s Disease insect vectors from Arizona vineyards.</title>
        <authorList>
            <person name="Tassone E.E."/>
        </authorList>
    </citation>
    <scope>NUCLEOTIDE SEQUENCE</scope>
</reference>
<feature type="chain" id="PRO_5008584736" evidence="1">
    <location>
        <begin position="19"/>
        <end position="153"/>
    </location>
</feature>
<dbReference type="EMBL" id="GECU01026588">
    <property type="protein sequence ID" value="JAS81118.1"/>
    <property type="molecule type" value="Transcribed_RNA"/>
</dbReference>
<protein>
    <submittedName>
        <fullName evidence="2">Uncharacterized protein</fullName>
    </submittedName>
</protein>
<proteinExistence type="predicted"/>
<evidence type="ECO:0000256" key="1">
    <source>
        <dbReference type="SAM" id="SignalP"/>
    </source>
</evidence>
<evidence type="ECO:0000313" key="2">
    <source>
        <dbReference type="EMBL" id="JAS81118.1"/>
    </source>
</evidence>
<dbReference type="AlphaFoldDB" id="A0A1B6I2G1"/>
<name>A0A1B6I2G1_9HEMI</name>
<feature type="signal peptide" evidence="1">
    <location>
        <begin position="1"/>
        <end position="18"/>
    </location>
</feature>
<gene>
    <name evidence="2" type="ORF">g.7813</name>
</gene>